<dbReference type="Gene3D" id="2.60.40.1670">
    <property type="entry name" value="beta-sandwich domain of Sec23/24"/>
    <property type="match status" value="1"/>
</dbReference>
<keyword evidence="6 14" id="KW-0256">Endoplasmic reticulum</keyword>
<evidence type="ECO:0000256" key="12">
    <source>
        <dbReference type="ARBA" id="ARBA00023329"/>
    </source>
</evidence>
<dbReference type="RefSeq" id="XP_013337268.1">
    <property type="nucleotide sequence ID" value="XM_013481814.1"/>
</dbReference>
<dbReference type="Gene3D" id="2.30.30.380">
    <property type="entry name" value="Zn-finger domain of Sec23/24"/>
    <property type="match status" value="1"/>
</dbReference>
<feature type="domain" description="Sec23/Sec24 beta-sandwich" evidence="19">
    <location>
        <begin position="501"/>
        <end position="603"/>
    </location>
</feature>
<dbReference type="EMBL" id="HG721892">
    <property type="protein sequence ID" value="CDJ60618.1"/>
    <property type="molecule type" value="Genomic_DNA"/>
</dbReference>
<dbReference type="OrthoDB" id="10256289at2759"/>
<keyword evidence="14" id="KW-0963">Cytoplasm</keyword>
<dbReference type="Pfam" id="PF04811">
    <property type="entry name" value="Sec23_trunk"/>
    <property type="match status" value="2"/>
</dbReference>
<dbReference type="CDD" id="cd11287">
    <property type="entry name" value="Sec23_C"/>
    <property type="match status" value="1"/>
</dbReference>
<keyword evidence="12 14" id="KW-0968">Cytoplasmic vesicle</keyword>
<evidence type="ECO:0000256" key="14">
    <source>
        <dbReference type="RuleBase" id="RU365030"/>
    </source>
</evidence>
<evidence type="ECO:0000256" key="8">
    <source>
        <dbReference type="ARBA" id="ARBA00022892"/>
    </source>
</evidence>
<dbReference type="AlphaFoldDB" id="U6MC36"/>
<dbReference type="InterPro" id="IPR037364">
    <property type="entry name" value="Sec23"/>
</dbReference>
<evidence type="ECO:0000256" key="9">
    <source>
        <dbReference type="ARBA" id="ARBA00022927"/>
    </source>
</evidence>
<dbReference type="OMA" id="FPPHYAE"/>
<keyword evidence="11 14" id="KW-0472">Membrane</keyword>
<evidence type="ECO:0000256" key="6">
    <source>
        <dbReference type="ARBA" id="ARBA00022824"/>
    </source>
</evidence>
<keyword evidence="7 14" id="KW-0862">Zinc</keyword>
<dbReference type="GO" id="GO:0090110">
    <property type="term" value="P:COPII-coated vesicle cargo loading"/>
    <property type="evidence" value="ECO:0007669"/>
    <property type="project" value="TreeGrafter"/>
</dbReference>
<dbReference type="InterPro" id="IPR006900">
    <property type="entry name" value="Sec23/24_helical_dom"/>
</dbReference>
<dbReference type="SUPFAM" id="SSF82919">
    <property type="entry name" value="Zn-finger domain of Sec23/24"/>
    <property type="match status" value="1"/>
</dbReference>
<dbReference type="Pfam" id="PF04815">
    <property type="entry name" value="Sec23_helical"/>
    <property type="match status" value="1"/>
</dbReference>
<dbReference type="Gene3D" id="3.40.50.410">
    <property type="entry name" value="von Willebrand factor, type A domain"/>
    <property type="match status" value="2"/>
</dbReference>
<keyword evidence="8 14" id="KW-0931">ER-Golgi transport</keyword>
<feature type="domain" description="Zinc finger Sec23/Sec24-type" evidence="16">
    <location>
        <begin position="53"/>
        <end position="91"/>
    </location>
</feature>
<evidence type="ECO:0000259" key="16">
    <source>
        <dbReference type="Pfam" id="PF04810"/>
    </source>
</evidence>
<dbReference type="InterPro" id="IPR036174">
    <property type="entry name" value="Znf_Sec23_Sec24_sf"/>
</dbReference>
<dbReference type="GO" id="GO:0030127">
    <property type="term" value="C:COPII vesicle coat"/>
    <property type="evidence" value="ECO:0007669"/>
    <property type="project" value="InterPro"/>
</dbReference>
<keyword evidence="21" id="KW-1185">Reference proteome</keyword>
<gene>
    <name evidence="20" type="ORF">EMWEY_00032910</name>
</gene>
<evidence type="ECO:0000256" key="1">
    <source>
        <dbReference type="ARBA" id="ARBA00004255"/>
    </source>
</evidence>
<dbReference type="GO" id="GO:0006886">
    <property type="term" value="P:intracellular protein transport"/>
    <property type="evidence" value="ECO:0007669"/>
    <property type="project" value="InterPro"/>
</dbReference>
<dbReference type="SUPFAM" id="SSF81811">
    <property type="entry name" value="Helical domain of Sec23/24"/>
    <property type="match status" value="1"/>
</dbReference>
<evidence type="ECO:0000259" key="15">
    <source>
        <dbReference type="Pfam" id="PF00626"/>
    </source>
</evidence>
<dbReference type="Pfam" id="PF00626">
    <property type="entry name" value="Gelsolin"/>
    <property type="match status" value="1"/>
</dbReference>
<dbReference type="FunFam" id="1.20.120.730:FF:000005">
    <property type="entry name" value="Protein transport protein SEC23"/>
    <property type="match status" value="1"/>
</dbReference>
<dbReference type="VEuPathDB" id="ToxoDB:EMWEY_00032910"/>
<proteinExistence type="inferred from homology"/>
<comment type="subcellular location">
    <subcellularLocation>
        <location evidence="14">Cytoplasmic vesicle</location>
        <location evidence="14">COPII-coated vesicle membrane</location>
        <topology evidence="14">Peripheral membrane protein</topology>
        <orientation evidence="14">Cytoplasmic side</orientation>
    </subcellularLocation>
    <subcellularLocation>
        <location evidence="14">Endoplasmic reticulum membrane</location>
        <topology evidence="14">Peripheral membrane protein</topology>
        <orientation evidence="14">Cytoplasmic side</orientation>
    </subcellularLocation>
    <subcellularLocation>
        <location evidence="1">Golgi apparatus membrane</location>
        <topology evidence="1">Peripheral membrane protein</topology>
        <orientation evidence="1">Cytoplasmic side</orientation>
    </subcellularLocation>
</comment>
<dbReference type="Proteomes" id="UP000030763">
    <property type="component" value="Unassembled WGS sequence"/>
</dbReference>
<feature type="domain" description="Gelsolin-like" evidence="15">
    <location>
        <begin position="732"/>
        <end position="818"/>
    </location>
</feature>
<accession>U6MC36</accession>
<dbReference type="GO" id="GO:0005096">
    <property type="term" value="F:GTPase activator activity"/>
    <property type="evidence" value="ECO:0007669"/>
    <property type="project" value="TreeGrafter"/>
</dbReference>
<dbReference type="InterPro" id="IPR036175">
    <property type="entry name" value="Sec23/24_helical_dom_sf"/>
</dbReference>
<evidence type="ECO:0000256" key="10">
    <source>
        <dbReference type="ARBA" id="ARBA00023034"/>
    </source>
</evidence>
<protein>
    <recommendedName>
        <fullName evidence="3 14">Protein transport protein SEC23</fullName>
    </recommendedName>
</protein>
<dbReference type="InterPro" id="IPR036465">
    <property type="entry name" value="vWFA_dom_sf"/>
</dbReference>
<evidence type="ECO:0000259" key="17">
    <source>
        <dbReference type="Pfam" id="PF04811"/>
    </source>
</evidence>
<dbReference type="PANTHER" id="PTHR11141">
    <property type="entry name" value="PROTEIN TRANSPORT PROTEIN SEC23"/>
    <property type="match status" value="1"/>
</dbReference>
<dbReference type="SUPFAM" id="SSF82754">
    <property type="entry name" value="C-terminal, gelsolin-like domain of Sec23/24"/>
    <property type="match status" value="1"/>
</dbReference>
<organism evidence="20 21">
    <name type="scientific">Eimeria maxima</name>
    <name type="common">Coccidian parasite</name>
    <dbReference type="NCBI Taxonomy" id="5804"/>
    <lineage>
        <taxon>Eukaryota</taxon>
        <taxon>Sar</taxon>
        <taxon>Alveolata</taxon>
        <taxon>Apicomplexa</taxon>
        <taxon>Conoidasida</taxon>
        <taxon>Coccidia</taxon>
        <taxon>Eucoccidiorida</taxon>
        <taxon>Eimeriorina</taxon>
        <taxon>Eimeriidae</taxon>
        <taxon>Eimeria</taxon>
    </lineage>
</organism>
<dbReference type="InterPro" id="IPR006896">
    <property type="entry name" value="Sec23/24_trunk_dom"/>
</dbReference>
<dbReference type="InterPro" id="IPR007123">
    <property type="entry name" value="Gelsolin-like_dom"/>
</dbReference>
<dbReference type="InterPro" id="IPR006895">
    <property type="entry name" value="Znf_Sec23_Sec24"/>
</dbReference>
<dbReference type="Gene3D" id="3.40.20.10">
    <property type="entry name" value="Severin"/>
    <property type="match status" value="1"/>
</dbReference>
<dbReference type="InterPro" id="IPR036180">
    <property type="entry name" value="Gelsolin-like_dom_sf"/>
</dbReference>
<dbReference type="InterPro" id="IPR012990">
    <property type="entry name" value="Beta-sandwich_Sec23_24"/>
</dbReference>
<dbReference type="GO" id="GO:0008270">
    <property type="term" value="F:zinc ion binding"/>
    <property type="evidence" value="ECO:0007669"/>
    <property type="project" value="InterPro"/>
</dbReference>
<dbReference type="InterPro" id="IPR037550">
    <property type="entry name" value="Sec23_C"/>
</dbReference>
<dbReference type="GO" id="GO:0000139">
    <property type="term" value="C:Golgi membrane"/>
    <property type="evidence" value="ECO:0007669"/>
    <property type="project" value="UniProtKB-SubCell"/>
</dbReference>
<evidence type="ECO:0000256" key="11">
    <source>
        <dbReference type="ARBA" id="ARBA00023136"/>
    </source>
</evidence>
<keyword evidence="4 14" id="KW-0813">Transport</keyword>
<feature type="domain" description="Sec23/Sec24 helical" evidence="18">
    <location>
        <begin position="616"/>
        <end position="714"/>
    </location>
</feature>
<keyword evidence="9 14" id="KW-0653">Protein transport</keyword>
<dbReference type="PANTHER" id="PTHR11141:SF0">
    <property type="entry name" value="PROTEIN TRANSPORT PROTEIN SEC23"/>
    <property type="match status" value="1"/>
</dbReference>
<evidence type="ECO:0000256" key="7">
    <source>
        <dbReference type="ARBA" id="ARBA00022833"/>
    </source>
</evidence>
<evidence type="ECO:0000313" key="21">
    <source>
        <dbReference type="Proteomes" id="UP000030763"/>
    </source>
</evidence>
<keyword evidence="10" id="KW-0333">Golgi apparatus</keyword>
<evidence type="ECO:0000256" key="5">
    <source>
        <dbReference type="ARBA" id="ARBA00022723"/>
    </source>
</evidence>
<evidence type="ECO:0000259" key="18">
    <source>
        <dbReference type="Pfam" id="PF04815"/>
    </source>
</evidence>
<dbReference type="Pfam" id="PF08033">
    <property type="entry name" value="Sec23_BS"/>
    <property type="match status" value="1"/>
</dbReference>
<evidence type="ECO:0000256" key="2">
    <source>
        <dbReference type="ARBA" id="ARBA00009210"/>
    </source>
</evidence>
<keyword evidence="5 14" id="KW-0479">Metal-binding</keyword>
<evidence type="ECO:0000259" key="19">
    <source>
        <dbReference type="Pfam" id="PF08033"/>
    </source>
</evidence>
<dbReference type="GO" id="GO:0005789">
    <property type="term" value="C:endoplasmic reticulum membrane"/>
    <property type="evidence" value="ECO:0007669"/>
    <property type="project" value="UniProtKB-SubCell"/>
</dbReference>
<dbReference type="Gene3D" id="1.20.120.730">
    <property type="entry name" value="Sec23/Sec24 helical domain"/>
    <property type="match status" value="1"/>
</dbReference>
<dbReference type="SUPFAM" id="SSF53300">
    <property type="entry name" value="vWA-like"/>
    <property type="match status" value="2"/>
</dbReference>
<dbReference type="Pfam" id="PF04810">
    <property type="entry name" value="zf-Sec23_Sec24"/>
    <property type="match status" value="1"/>
</dbReference>
<name>U6MC36_EIMMA</name>
<evidence type="ECO:0000256" key="13">
    <source>
        <dbReference type="ARBA" id="ARBA00025471"/>
    </source>
</evidence>
<feature type="domain" description="Sec23/Sec24 trunk" evidence="17">
    <location>
        <begin position="410"/>
        <end position="488"/>
    </location>
</feature>
<evidence type="ECO:0000256" key="4">
    <source>
        <dbReference type="ARBA" id="ARBA00022448"/>
    </source>
</evidence>
<dbReference type="SUPFAM" id="SSF81995">
    <property type="entry name" value="beta-sandwich domain of Sec23/24"/>
    <property type="match status" value="1"/>
</dbReference>
<dbReference type="GeneID" id="25337277"/>
<feature type="domain" description="Sec23/Sec24 trunk" evidence="17">
    <location>
        <begin position="139"/>
        <end position="279"/>
    </location>
</feature>
<comment type="similarity">
    <text evidence="2 14">Belongs to the SEC23/SEC24 family. SEC23 subfamily.</text>
</comment>
<reference evidence="20" key="2">
    <citation type="submission" date="2013-10" db="EMBL/GenBank/DDBJ databases">
        <authorList>
            <person name="Aslett M."/>
        </authorList>
    </citation>
    <scope>NUCLEOTIDE SEQUENCE [LARGE SCALE GENOMIC DNA]</scope>
    <source>
        <strain evidence="20">Weybridge</strain>
    </source>
</reference>
<comment type="function">
    <text evidence="13 14">Component of the coat protein complex II (COPII) which promotes the formation of transport vesicles from the endoplasmic reticulum (ER). The coat has two main functions, the physical deformation of the endoplasmic reticulum membrane into vesicles and the selection of cargo molecules.</text>
</comment>
<dbReference type="InterPro" id="IPR029006">
    <property type="entry name" value="ADF-H/Gelsolin-like_dom_sf"/>
</dbReference>
<reference evidence="20" key="1">
    <citation type="submission" date="2013-10" db="EMBL/GenBank/DDBJ databases">
        <title>Genomic analysis of the causative agents of coccidiosis in chickens.</title>
        <authorList>
            <person name="Reid A.J."/>
            <person name="Blake D."/>
            <person name="Billington K."/>
            <person name="Browne H."/>
            <person name="Dunn M."/>
            <person name="Hung S."/>
            <person name="Kawahara F."/>
            <person name="Miranda-Saavedra D."/>
            <person name="Mourier T."/>
            <person name="Nagra H."/>
            <person name="Otto T.D."/>
            <person name="Rawlings N."/>
            <person name="Sanchez A."/>
            <person name="Sanders M."/>
            <person name="Subramaniam C."/>
            <person name="Tay Y."/>
            <person name="Dear P."/>
            <person name="Doerig C."/>
            <person name="Gruber A."/>
            <person name="Parkinson J."/>
            <person name="Shirley M."/>
            <person name="Wan K.L."/>
            <person name="Berriman M."/>
            <person name="Tomley F."/>
            <person name="Pain A."/>
        </authorList>
    </citation>
    <scope>NUCLEOTIDE SEQUENCE [LARGE SCALE GENOMIC DNA]</scope>
    <source>
        <strain evidence="20">Weybridge</strain>
    </source>
</reference>
<evidence type="ECO:0000256" key="3">
    <source>
        <dbReference type="ARBA" id="ARBA00021212"/>
    </source>
</evidence>
<sequence>MDVHEHEAATGCRFSWNIWPPTRAEAQQIELPLGCMYTPLRDCTHLQLVEYEPVRCRASGCVLNPFCAVDFRNKSWTCPFSLQRNSFPSHYAAHISEQNLPAELLYPTIEYILPPSLSLPSSAAAAAATATAAGTQLLPPPLFVLVLDTCIIEEEVEQLKDSLLQALALMPSDAMICLISFGAMCMLHEIADPSEYNKVHVFHGSRELSSASIQQQLGLSPGSSFAAPRSGGTTTRHPLVPAAAARFIQPVGECEAKVSFILENLSKDYWPVPADSRSVLLGVNWWSFVCSVPEVLLGSAPAFTSFVSLCKQAKAVHGLGVVRCGCVGGKLLASATVPHPLVHWGSVYNGAWTGVCVVVVLFVGSCNACTSLVSSSVCAFLFSPLLPASMCFGAFQQTIVDLPLAESIRHHLDLQKDNQNARFVQKALKFYTSLANRAVRAGCAVDIFACSLDQVGLYEMKVMPEKSGGCVVMSDSFSLNVYKDSLKKFLETDSTGFLKMGFNAKMEVLCSKEFKVCGAIGPCTSTGKKGAQVSDLTVGEGASCEWQAAAMDKETTIAFYFEVTNQHVSNLPPGKQSFLQFQTSYLHPSGRRRLRVTTLSYRFADQSPLDIAPGFDQEAAAVLMARLAVFKTETEDSLDVLRWLDRKLIRLVSRFADYQKDDPNSFHLSTEFAIYPQFMYHLRRSHFLQTFNASPDETAYYRSVLLRASVMNALVMIQPALLSYSLNQQGPPQPVLLDAQALKPDVILLLDSFFHVVVWHGELIHQWREQGYHNLPEYENLRQLLQAPVDDASVVLGDRFPAPKYVQCNSGGSQARFLLAKVNPSTSYVNSGAAQPLGLTEGGEAFINTDDVSLKVFMEHLIKLAVQS</sequence>
<dbReference type="GO" id="GO:0070971">
    <property type="term" value="C:endoplasmic reticulum exit site"/>
    <property type="evidence" value="ECO:0007669"/>
    <property type="project" value="TreeGrafter"/>
</dbReference>
<dbReference type="FunFam" id="2.30.30.380:FF:000001">
    <property type="entry name" value="Protein transport protein SEC23"/>
    <property type="match status" value="1"/>
</dbReference>
<dbReference type="FunFam" id="3.40.20.10:FF:000041">
    <property type="entry name" value="Protein transport protein SEC23"/>
    <property type="match status" value="1"/>
</dbReference>
<evidence type="ECO:0000313" key="20">
    <source>
        <dbReference type="EMBL" id="CDJ60618.1"/>
    </source>
</evidence>